<dbReference type="OrthoDB" id="1621678at2759"/>
<dbReference type="InterPro" id="IPR015813">
    <property type="entry name" value="Pyrv/PenolPyrv_kinase-like_dom"/>
</dbReference>
<keyword evidence="3" id="KW-0456">Lyase</keyword>
<dbReference type="PANTHER" id="PTHR30502">
    <property type="entry name" value="2-KETO-3-DEOXY-L-RHAMNONATE ALDOLASE"/>
    <property type="match status" value="1"/>
</dbReference>
<dbReference type="InterPro" id="IPR040442">
    <property type="entry name" value="Pyrv_kinase-like_dom_sf"/>
</dbReference>
<dbReference type="InterPro" id="IPR050251">
    <property type="entry name" value="HpcH-HpaI_aldolase"/>
</dbReference>
<dbReference type="PANTHER" id="PTHR30502:SF0">
    <property type="entry name" value="PHOSPHOENOLPYRUVATE CARBOXYLASE FAMILY PROTEIN"/>
    <property type="match status" value="1"/>
</dbReference>
<dbReference type="EMBL" id="JAPEUR010000067">
    <property type="protein sequence ID" value="KAJ4323723.1"/>
    <property type="molecule type" value="Genomic_DNA"/>
</dbReference>
<sequence>MSQMQAANRLWTALSKGKQSFGAWQMIRGANVSRVLARTGVDWILVDCEHGDIDETVEEVKRVVKAAKFPPRGRRGFGSPYAQQRFNPAPNFIEYLHQSNDATLVIVQIETKEALEAVDEIAAVDGVDVLFIGPFDLGNNIGHPIVSREMAPQLKDAIAKVLEASHKHGKKCGIYTSGGQQANVFAQQGFDMISVATDHTSLDDVVRGHLSVASATAKPDKGVSY</sequence>
<dbReference type="Pfam" id="PF03328">
    <property type="entry name" value="HpcH_HpaI"/>
    <property type="match status" value="1"/>
</dbReference>
<dbReference type="Proteomes" id="UP001140502">
    <property type="component" value="Unassembled WGS sequence"/>
</dbReference>
<evidence type="ECO:0000256" key="2">
    <source>
        <dbReference type="ARBA" id="ARBA00022723"/>
    </source>
</evidence>
<comment type="similarity">
    <text evidence="1">Belongs to the HpcH/HpaI aldolase family.</text>
</comment>
<comment type="caution">
    <text evidence="5">The sequence shown here is derived from an EMBL/GenBank/DDBJ whole genome shotgun (WGS) entry which is preliminary data.</text>
</comment>
<accession>A0A9W8WFY6</accession>
<dbReference type="AlphaFoldDB" id="A0A9W8WFY6"/>
<protein>
    <recommendedName>
        <fullName evidence="4">HpcH/HpaI aldolase/citrate lyase domain-containing protein</fullName>
    </recommendedName>
</protein>
<evidence type="ECO:0000313" key="5">
    <source>
        <dbReference type="EMBL" id="KAJ4323723.1"/>
    </source>
</evidence>
<organism evidence="5 6">
    <name type="scientific">Fusarium piperis</name>
    <dbReference type="NCBI Taxonomy" id="1435070"/>
    <lineage>
        <taxon>Eukaryota</taxon>
        <taxon>Fungi</taxon>
        <taxon>Dikarya</taxon>
        <taxon>Ascomycota</taxon>
        <taxon>Pezizomycotina</taxon>
        <taxon>Sordariomycetes</taxon>
        <taxon>Hypocreomycetidae</taxon>
        <taxon>Hypocreales</taxon>
        <taxon>Nectriaceae</taxon>
        <taxon>Fusarium</taxon>
        <taxon>Fusarium solani species complex</taxon>
    </lineage>
</organism>
<name>A0A9W8WFY6_9HYPO</name>
<evidence type="ECO:0000256" key="3">
    <source>
        <dbReference type="ARBA" id="ARBA00023239"/>
    </source>
</evidence>
<dbReference type="GO" id="GO:0016832">
    <property type="term" value="F:aldehyde-lyase activity"/>
    <property type="evidence" value="ECO:0007669"/>
    <property type="project" value="TreeGrafter"/>
</dbReference>
<dbReference type="GO" id="GO:0046872">
    <property type="term" value="F:metal ion binding"/>
    <property type="evidence" value="ECO:0007669"/>
    <property type="project" value="UniProtKB-KW"/>
</dbReference>
<feature type="domain" description="HpcH/HpaI aldolase/citrate lyase" evidence="4">
    <location>
        <begin position="55"/>
        <end position="202"/>
    </location>
</feature>
<evidence type="ECO:0000256" key="1">
    <source>
        <dbReference type="ARBA" id="ARBA00005568"/>
    </source>
</evidence>
<proteinExistence type="inferred from homology"/>
<keyword evidence="2" id="KW-0479">Metal-binding</keyword>
<dbReference type="GO" id="GO:0005737">
    <property type="term" value="C:cytoplasm"/>
    <property type="evidence" value="ECO:0007669"/>
    <property type="project" value="TreeGrafter"/>
</dbReference>
<evidence type="ECO:0000259" key="4">
    <source>
        <dbReference type="Pfam" id="PF03328"/>
    </source>
</evidence>
<dbReference type="InterPro" id="IPR005000">
    <property type="entry name" value="Aldolase/citrate-lyase_domain"/>
</dbReference>
<evidence type="ECO:0000313" key="6">
    <source>
        <dbReference type="Proteomes" id="UP001140502"/>
    </source>
</evidence>
<dbReference type="SUPFAM" id="SSF51621">
    <property type="entry name" value="Phosphoenolpyruvate/pyruvate domain"/>
    <property type="match status" value="1"/>
</dbReference>
<reference evidence="5" key="1">
    <citation type="submission" date="2022-10" db="EMBL/GenBank/DDBJ databases">
        <title>Tapping the CABI collections for fungal endophytes: first genome assemblies for Collariella, Neodidymelliopsis, Ascochyta clinopodiicola, Didymella pomorum, Didymosphaeria variabile, Neocosmospora piperis and Neocucurbitaria cava.</title>
        <authorList>
            <person name="Hill R."/>
        </authorList>
    </citation>
    <scope>NUCLEOTIDE SEQUENCE</scope>
    <source>
        <strain evidence="5">IMI 366586</strain>
    </source>
</reference>
<dbReference type="Gene3D" id="3.20.20.60">
    <property type="entry name" value="Phosphoenolpyruvate-binding domains"/>
    <property type="match status" value="2"/>
</dbReference>
<keyword evidence="6" id="KW-1185">Reference proteome</keyword>
<gene>
    <name evidence="5" type="ORF">N0V84_004198</name>
</gene>